<accession>A0A937RRJ9</accession>
<feature type="compositionally biased region" description="Basic residues" evidence="1">
    <location>
        <begin position="1"/>
        <end position="10"/>
    </location>
</feature>
<sequence>MASISLRKRSREAEPDADGAVDLDEPVEVLDTRVTAKKGRPTPKRSQARAARSTGGAFGPAANTKEARARARDERRRQMAEQRTALRSGDLSKMPARERAPERVLARDIVDSRINAGTFFLFAIAFYLVGGIVPNSYVRLVAVYVMLLGLLAVAVDGFFLSRKVSKAIEERYPDSRVKVRLYAIQRSLVPRRWRTPPPRVSRDR</sequence>
<dbReference type="Pfam" id="PF11241">
    <property type="entry name" value="DUF3043"/>
    <property type="match status" value="1"/>
</dbReference>
<comment type="caution">
    <text evidence="3">The sequence shown here is derived from an EMBL/GenBank/DDBJ whole genome shotgun (WGS) entry which is preliminary data.</text>
</comment>
<evidence type="ECO:0000313" key="3">
    <source>
        <dbReference type="EMBL" id="MBL7633589.1"/>
    </source>
</evidence>
<feature type="compositionally biased region" description="Basic and acidic residues" evidence="1">
    <location>
        <begin position="65"/>
        <end position="80"/>
    </location>
</feature>
<evidence type="ECO:0000256" key="1">
    <source>
        <dbReference type="SAM" id="MobiDB-lite"/>
    </source>
</evidence>
<evidence type="ECO:0000313" key="4">
    <source>
        <dbReference type="Proteomes" id="UP000604475"/>
    </source>
</evidence>
<feature type="region of interest" description="Disordered" evidence="1">
    <location>
        <begin position="1"/>
        <end position="99"/>
    </location>
</feature>
<reference evidence="3" key="1">
    <citation type="submission" date="2020-12" db="EMBL/GenBank/DDBJ databases">
        <title>Genomic characterization of non-nitrogen-fixing Frankia strains.</title>
        <authorList>
            <person name="Carlos-Shanley C."/>
            <person name="Guerra T."/>
            <person name="Hahn D."/>
        </authorList>
    </citation>
    <scope>NUCLEOTIDE SEQUENCE</scope>
    <source>
        <strain evidence="3">CN6</strain>
    </source>
</reference>
<dbReference type="RefSeq" id="WP_203004806.1">
    <property type="nucleotide sequence ID" value="NZ_JADWYU010000201.1"/>
</dbReference>
<dbReference type="InterPro" id="IPR021403">
    <property type="entry name" value="DUF3043"/>
</dbReference>
<keyword evidence="2" id="KW-0472">Membrane</keyword>
<keyword evidence="2" id="KW-1133">Transmembrane helix</keyword>
<name>A0A937RRJ9_9ACTN</name>
<dbReference type="AlphaFoldDB" id="A0A937RRJ9"/>
<evidence type="ECO:0000256" key="2">
    <source>
        <dbReference type="SAM" id="Phobius"/>
    </source>
</evidence>
<keyword evidence="2" id="KW-0812">Transmembrane</keyword>
<gene>
    <name evidence="3" type="ORF">I7412_41845</name>
</gene>
<feature type="compositionally biased region" description="Acidic residues" evidence="1">
    <location>
        <begin position="15"/>
        <end position="28"/>
    </location>
</feature>
<feature type="compositionally biased region" description="Basic residues" evidence="1">
    <location>
        <begin position="35"/>
        <end position="47"/>
    </location>
</feature>
<dbReference type="Proteomes" id="UP000604475">
    <property type="component" value="Unassembled WGS sequence"/>
</dbReference>
<organism evidence="3 4">
    <name type="scientific">Frankia nepalensis</name>
    <dbReference type="NCBI Taxonomy" id="1836974"/>
    <lineage>
        <taxon>Bacteria</taxon>
        <taxon>Bacillati</taxon>
        <taxon>Actinomycetota</taxon>
        <taxon>Actinomycetes</taxon>
        <taxon>Frankiales</taxon>
        <taxon>Frankiaceae</taxon>
        <taxon>Frankia</taxon>
    </lineage>
</organism>
<feature type="transmembrane region" description="Helical" evidence="2">
    <location>
        <begin position="140"/>
        <end position="161"/>
    </location>
</feature>
<dbReference type="EMBL" id="JAEACQ010000389">
    <property type="protein sequence ID" value="MBL7633589.1"/>
    <property type="molecule type" value="Genomic_DNA"/>
</dbReference>
<feature type="transmembrane region" description="Helical" evidence="2">
    <location>
        <begin position="114"/>
        <end position="134"/>
    </location>
</feature>
<proteinExistence type="predicted"/>
<protein>
    <submittedName>
        <fullName evidence="3">DUF3043 domain-containing protein</fullName>
    </submittedName>
</protein>
<keyword evidence="4" id="KW-1185">Reference proteome</keyword>